<name>A0A8J5G2V2_ZINOF</name>
<dbReference type="EMBL" id="JACMSC010000012">
    <property type="protein sequence ID" value="KAG6495298.1"/>
    <property type="molecule type" value="Genomic_DNA"/>
</dbReference>
<dbReference type="Proteomes" id="UP000734854">
    <property type="component" value="Unassembled WGS sequence"/>
</dbReference>
<keyword evidence="3" id="KW-1185">Reference proteome</keyword>
<feature type="compositionally biased region" description="Basic and acidic residues" evidence="1">
    <location>
        <begin position="10"/>
        <end position="20"/>
    </location>
</feature>
<comment type="caution">
    <text evidence="2">The sequence shown here is derived from an EMBL/GenBank/DDBJ whole genome shotgun (WGS) entry which is preliminary data.</text>
</comment>
<gene>
    <name evidence="2" type="ORF">ZIOFF_043092</name>
</gene>
<dbReference type="PANTHER" id="PTHR33670">
    <property type="entry name" value="SPLICING FACTOR, PROLINE- AND GLUTAMINE-RICH-LIKE"/>
    <property type="match status" value="1"/>
</dbReference>
<dbReference type="PANTHER" id="PTHR33670:SF15">
    <property type="entry name" value="OS02G0797600 PROTEIN"/>
    <property type="match status" value="1"/>
</dbReference>
<accession>A0A8J5G2V2</accession>
<proteinExistence type="predicted"/>
<feature type="region of interest" description="Disordered" evidence="1">
    <location>
        <begin position="1"/>
        <end position="102"/>
    </location>
</feature>
<feature type="compositionally biased region" description="Low complexity" evidence="1">
    <location>
        <begin position="41"/>
        <end position="50"/>
    </location>
</feature>
<reference evidence="2 3" key="1">
    <citation type="submission" date="2020-08" db="EMBL/GenBank/DDBJ databases">
        <title>Plant Genome Project.</title>
        <authorList>
            <person name="Zhang R.-G."/>
        </authorList>
    </citation>
    <scope>NUCLEOTIDE SEQUENCE [LARGE SCALE GENOMIC DNA]</scope>
    <source>
        <tissue evidence="2">Rhizome</tissue>
    </source>
</reference>
<dbReference type="AlphaFoldDB" id="A0A8J5G2V2"/>
<evidence type="ECO:0000313" key="2">
    <source>
        <dbReference type="EMBL" id="KAG6495298.1"/>
    </source>
</evidence>
<sequence>MTTAVLRSQDCLRNRHHLDAFKSSPPLPVKHRRKKSPRPSPSSSLPSFYPVLPPKSCRCGSGPRARSPSSQAPKSGRSANAPLDPRRSTHMRTDGLGLEAKPRPRKPLVMQEIRILKRGEELKLGAFPTVAPRPGVDGSTLCSTVRLAQLLANKVSFVARASPYAGPAYFTASPAPSSLPFPSFFLKKADDGEFLLICSSGDHASVDHALHRLEFREIPGSSLRNNSNSSSYFQASNNKLLPLVFNKERFPTALFYQQQAIGFRPLFYC</sequence>
<feature type="compositionally biased region" description="Basic and acidic residues" evidence="1">
    <location>
        <begin position="84"/>
        <end position="93"/>
    </location>
</feature>
<organism evidence="2 3">
    <name type="scientific">Zingiber officinale</name>
    <name type="common">Ginger</name>
    <name type="synonym">Amomum zingiber</name>
    <dbReference type="NCBI Taxonomy" id="94328"/>
    <lineage>
        <taxon>Eukaryota</taxon>
        <taxon>Viridiplantae</taxon>
        <taxon>Streptophyta</taxon>
        <taxon>Embryophyta</taxon>
        <taxon>Tracheophyta</taxon>
        <taxon>Spermatophyta</taxon>
        <taxon>Magnoliopsida</taxon>
        <taxon>Liliopsida</taxon>
        <taxon>Zingiberales</taxon>
        <taxon>Zingiberaceae</taxon>
        <taxon>Zingiber</taxon>
    </lineage>
</organism>
<evidence type="ECO:0000313" key="3">
    <source>
        <dbReference type="Proteomes" id="UP000734854"/>
    </source>
</evidence>
<evidence type="ECO:0000256" key="1">
    <source>
        <dbReference type="SAM" id="MobiDB-lite"/>
    </source>
</evidence>
<protein>
    <submittedName>
        <fullName evidence="2">Uncharacterized protein</fullName>
    </submittedName>
</protein>